<evidence type="ECO:0000259" key="13">
    <source>
        <dbReference type="PROSITE" id="PS50157"/>
    </source>
</evidence>
<feature type="region of interest" description="Disordered" evidence="12">
    <location>
        <begin position="136"/>
        <end position="155"/>
    </location>
</feature>
<reference evidence="15" key="2">
    <citation type="submission" date="2019-02" db="EMBL/GenBank/DDBJ databases">
        <title>Opniocepnalus argus Var Kimnra genome.</title>
        <authorList>
            <person name="Zhou C."/>
            <person name="Xiao S."/>
        </authorList>
    </citation>
    <scope>NUCLEOTIDE SEQUENCE [LARGE SCALE GENOMIC DNA]</scope>
</reference>
<evidence type="ECO:0000256" key="1">
    <source>
        <dbReference type="ARBA" id="ARBA00004123"/>
    </source>
</evidence>
<keyword evidence="7" id="KW-0805">Transcription regulation</keyword>
<dbReference type="FunFam" id="3.30.160.60:FF:000193">
    <property type="entry name" value="Zinc finger protein 300"/>
    <property type="match status" value="1"/>
</dbReference>
<dbReference type="SMART" id="SM00355">
    <property type="entry name" value="ZnF_C2H2"/>
    <property type="match status" value="11"/>
</dbReference>
<dbReference type="FunFam" id="3.30.160.60:FF:000224">
    <property type="entry name" value="Zinc finger protein 329"/>
    <property type="match status" value="1"/>
</dbReference>
<feature type="domain" description="C2H2-type" evidence="13">
    <location>
        <begin position="222"/>
        <end position="249"/>
    </location>
</feature>
<evidence type="ECO:0000256" key="2">
    <source>
        <dbReference type="ARBA" id="ARBA00006991"/>
    </source>
</evidence>
<feature type="compositionally biased region" description="Basic and acidic residues" evidence="12">
    <location>
        <begin position="567"/>
        <end position="591"/>
    </location>
</feature>
<comment type="subcellular location">
    <subcellularLocation>
        <location evidence="1">Nucleus</location>
    </subcellularLocation>
</comment>
<keyword evidence="15" id="KW-1185">Reference proteome</keyword>
<reference evidence="14 15" key="1">
    <citation type="submission" date="2019-02" db="EMBL/GenBank/DDBJ databases">
        <title>Opniocepnalus argus genome.</title>
        <authorList>
            <person name="Zhou C."/>
            <person name="Xiao S."/>
        </authorList>
    </citation>
    <scope>NUCLEOTIDE SEQUENCE [LARGE SCALE GENOMIC DNA]</scope>
    <source>
        <strain evidence="14">OARG1902GOOAL</strain>
        <tissue evidence="14">Muscle</tissue>
    </source>
</reference>
<feature type="domain" description="C2H2-type" evidence="13">
    <location>
        <begin position="446"/>
        <end position="473"/>
    </location>
</feature>
<feature type="region of interest" description="Disordered" evidence="12">
    <location>
        <begin position="715"/>
        <end position="772"/>
    </location>
</feature>
<feature type="compositionally biased region" description="Polar residues" evidence="12">
    <location>
        <begin position="632"/>
        <end position="647"/>
    </location>
</feature>
<keyword evidence="8" id="KW-0238">DNA-binding</keyword>
<evidence type="ECO:0000256" key="11">
    <source>
        <dbReference type="PROSITE-ProRule" id="PRU00042"/>
    </source>
</evidence>
<evidence type="ECO:0000256" key="10">
    <source>
        <dbReference type="ARBA" id="ARBA00023242"/>
    </source>
</evidence>
<feature type="domain" description="C2H2-type" evidence="13">
    <location>
        <begin position="362"/>
        <end position="389"/>
    </location>
</feature>
<dbReference type="FunFam" id="3.30.160.60:FF:002343">
    <property type="entry name" value="Zinc finger protein 33A"/>
    <property type="match status" value="1"/>
</dbReference>
<dbReference type="FunFam" id="3.30.160.60:FF:000099">
    <property type="entry name" value="Zinc finger protein 79"/>
    <property type="match status" value="1"/>
</dbReference>
<evidence type="ECO:0000256" key="4">
    <source>
        <dbReference type="ARBA" id="ARBA00022737"/>
    </source>
</evidence>
<sequence>MSSVHPLREFVTERLTAAAEEILGVFAKATVEYQEEIERQRRLLAVVLKPQIKLNRIELPGHYVCKEEEVLTDQQLYNPERNFSLDTEEPEPPQIKEEQEELIQEGEQLVLKQETETLMLNPTNEEFDQSIPEPNTAHQLLSRGSPVAESKDQEGRKHVVQGLTTHPKTTSQSINVHNSESENHCNTRTGKKSFKGDGCGKAFQKESELIRHTTIHTSEKPYVCNTCGKRFSQRTRLNVHLKIHTDKKPYSCKTCGRAFRENSDLKVHSRIHTGERPFSCKICMKTFLVKSTLSTHMRIHTGEKPYSCKICGRAFRVSSVLKVHMRIHTGERPYTCNTCGKRFRENSSLKRHMKVHTGKKPYCCKTCGKRFICNSNLLVHMRSHTGEKPFSCKICRKGFTVNSNLLVHMRTHTGEKPFSCKKCGACFKRTNDLKIHLRHHTGEKPYSCNTCGKRFRESSALRSHMKCHTNDRPYSCEICGKKFTYRSNFMVHSRTHTEFVTERLTAAAEEIFGVFEKTIAEYQEELVRQRKLLDIIWKPEIQLPRIELPQLYVCKKVEGLNDQQPCDQKENCGLDQEHPQPSQMKEEKEELCSNQEGEEIVLKQETEISMLVPTDEESDHSEAEPKRDHQLLSDSSSVAESQDQEGSQHVDLPSTINAEPKVKRRRCNNKSHTKNADNSHTALESQLEETRTQLETMRQSLGQIRARLQWGLSSSPAQHNQLTTSPSHPSCGHLLFPPSAESLAEEKPLSFPPQVKPASPASCSTDTTIPPQEQDVTLRVLSAEREDALFKDCFVRGEHRPDVYAANIFMALAPFDAYRSWVKRVNWSGSNSKAELPQNLKDKVHEYITQRFPELSTDQWLRIRNKINERLRSSRKVDPEKARAGFPK</sequence>
<feature type="domain" description="C2H2-type" evidence="13">
    <location>
        <begin position="390"/>
        <end position="417"/>
    </location>
</feature>
<evidence type="ECO:0000313" key="14">
    <source>
        <dbReference type="EMBL" id="KAF3698553.1"/>
    </source>
</evidence>
<dbReference type="AlphaFoldDB" id="A0A6G1Q897"/>
<feature type="region of interest" description="Disordered" evidence="12">
    <location>
        <begin position="613"/>
        <end position="687"/>
    </location>
</feature>
<gene>
    <name evidence="14" type="ORF">EXN66_Car014240</name>
</gene>
<evidence type="ECO:0000256" key="5">
    <source>
        <dbReference type="ARBA" id="ARBA00022771"/>
    </source>
</evidence>
<dbReference type="GO" id="GO:0010468">
    <property type="term" value="P:regulation of gene expression"/>
    <property type="evidence" value="ECO:0007669"/>
    <property type="project" value="TreeGrafter"/>
</dbReference>
<keyword evidence="9" id="KW-0804">Transcription</keyword>
<comment type="similarity">
    <text evidence="2">Belongs to the krueppel C2H2-type zinc-finger protein family.</text>
</comment>
<feature type="domain" description="C2H2-type" evidence="13">
    <location>
        <begin position="306"/>
        <end position="333"/>
    </location>
</feature>
<dbReference type="FunFam" id="3.30.160.60:FF:001506">
    <property type="entry name" value="Zinc finger protein"/>
    <property type="match status" value="1"/>
</dbReference>
<evidence type="ECO:0000256" key="7">
    <source>
        <dbReference type="ARBA" id="ARBA00023015"/>
    </source>
</evidence>
<dbReference type="PANTHER" id="PTHR16515">
    <property type="entry name" value="PR DOMAIN ZINC FINGER PROTEIN"/>
    <property type="match status" value="1"/>
</dbReference>
<name>A0A6G1Q897_CHAAH</name>
<dbReference type="InterPro" id="IPR050331">
    <property type="entry name" value="Zinc_finger"/>
</dbReference>
<keyword evidence="4" id="KW-0677">Repeat</keyword>
<evidence type="ECO:0000256" key="8">
    <source>
        <dbReference type="ARBA" id="ARBA00023125"/>
    </source>
</evidence>
<dbReference type="FunFam" id="3.30.160.60:FF:000557">
    <property type="entry name" value="zinc finger and SCAN domain-containing protein 29"/>
    <property type="match status" value="2"/>
</dbReference>
<feature type="domain" description="C2H2-type" evidence="13">
    <location>
        <begin position="278"/>
        <end position="305"/>
    </location>
</feature>
<feature type="compositionally biased region" description="Polar residues" evidence="12">
    <location>
        <begin position="761"/>
        <end position="772"/>
    </location>
</feature>
<dbReference type="Pfam" id="PF00096">
    <property type="entry name" value="zf-C2H2"/>
    <property type="match status" value="8"/>
</dbReference>
<feature type="domain" description="C2H2-type" evidence="13">
    <location>
        <begin position="250"/>
        <end position="277"/>
    </location>
</feature>
<dbReference type="EMBL" id="CM015725">
    <property type="protein sequence ID" value="KAF3698553.1"/>
    <property type="molecule type" value="Genomic_DNA"/>
</dbReference>
<keyword evidence="5 11" id="KW-0863">Zinc-finger</keyword>
<dbReference type="FunFam" id="3.30.160.60:FF:000624">
    <property type="entry name" value="zinc finger protein 697"/>
    <property type="match status" value="2"/>
</dbReference>
<feature type="domain" description="C2H2-type" evidence="13">
    <location>
        <begin position="194"/>
        <end position="221"/>
    </location>
</feature>
<dbReference type="PROSITE" id="PS00028">
    <property type="entry name" value="ZINC_FINGER_C2H2_1"/>
    <property type="match status" value="10"/>
</dbReference>
<keyword evidence="3" id="KW-0479">Metal-binding</keyword>
<evidence type="ECO:0000256" key="9">
    <source>
        <dbReference type="ARBA" id="ARBA00023163"/>
    </source>
</evidence>
<keyword evidence="6" id="KW-0862">Zinc</keyword>
<dbReference type="FunFam" id="3.30.160.60:FF:001498">
    <property type="entry name" value="Zinc finger protein 404"/>
    <property type="match status" value="1"/>
</dbReference>
<evidence type="ECO:0000256" key="6">
    <source>
        <dbReference type="ARBA" id="ARBA00022833"/>
    </source>
</evidence>
<feature type="domain" description="C2H2-type" evidence="13">
    <location>
        <begin position="418"/>
        <end position="445"/>
    </location>
</feature>
<dbReference type="InterPro" id="IPR036236">
    <property type="entry name" value="Znf_C2H2_sf"/>
</dbReference>
<dbReference type="GO" id="GO:0005634">
    <property type="term" value="C:nucleus"/>
    <property type="evidence" value="ECO:0007669"/>
    <property type="project" value="UniProtKB-SubCell"/>
</dbReference>
<dbReference type="GO" id="GO:0003677">
    <property type="term" value="F:DNA binding"/>
    <property type="evidence" value="ECO:0007669"/>
    <property type="project" value="UniProtKB-KW"/>
</dbReference>
<accession>A0A6G1Q897</accession>
<evidence type="ECO:0000313" key="15">
    <source>
        <dbReference type="Proteomes" id="UP000503349"/>
    </source>
</evidence>
<feature type="domain" description="C2H2-type" evidence="13">
    <location>
        <begin position="334"/>
        <end position="361"/>
    </location>
</feature>
<feature type="compositionally biased region" description="Polar residues" evidence="12">
    <location>
        <begin position="715"/>
        <end position="728"/>
    </location>
</feature>
<feature type="domain" description="C2H2-type" evidence="13">
    <location>
        <begin position="474"/>
        <end position="497"/>
    </location>
</feature>
<dbReference type="Gene3D" id="3.30.160.60">
    <property type="entry name" value="Classic Zinc Finger"/>
    <property type="match status" value="11"/>
</dbReference>
<evidence type="ECO:0000256" key="12">
    <source>
        <dbReference type="SAM" id="MobiDB-lite"/>
    </source>
</evidence>
<dbReference type="InterPro" id="IPR013087">
    <property type="entry name" value="Znf_C2H2_type"/>
</dbReference>
<proteinExistence type="inferred from homology"/>
<dbReference type="PANTHER" id="PTHR16515:SF49">
    <property type="entry name" value="GASTRULA ZINC FINGER PROTEIN XLCGF49.1-LIKE-RELATED"/>
    <property type="match status" value="1"/>
</dbReference>
<dbReference type="GO" id="GO:0008270">
    <property type="term" value="F:zinc ion binding"/>
    <property type="evidence" value="ECO:0007669"/>
    <property type="project" value="UniProtKB-KW"/>
</dbReference>
<evidence type="ECO:0000256" key="3">
    <source>
        <dbReference type="ARBA" id="ARBA00022723"/>
    </source>
</evidence>
<protein>
    <submittedName>
        <fullName evidence="14">Zinc finger protein 229</fullName>
    </submittedName>
</protein>
<organism evidence="14 15">
    <name type="scientific">Channa argus</name>
    <name type="common">Northern snakehead</name>
    <name type="synonym">Ophicephalus argus</name>
    <dbReference type="NCBI Taxonomy" id="215402"/>
    <lineage>
        <taxon>Eukaryota</taxon>
        <taxon>Metazoa</taxon>
        <taxon>Chordata</taxon>
        <taxon>Craniata</taxon>
        <taxon>Vertebrata</taxon>
        <taxon>Euteleostomi</taxon>
        <taxon>Actinopterygii</taxon>
        <taxon>Neopterygii</taxon>
        <taxon>Teleostei</taxon>
        <taxon>Neoteleostei</taxon>
        <taxon>Acanthomorphata</taxon>
        <taxon>Anabantaria</taxon>
        <taxon>Anabantiformes</taxon>
        <taxon>Channoidei</taxon>
        <taxon>Channidae</taxon>
        <taxon>Channa</taxon>
    </lineage>
</organism>
<feature type="compositionally biased region" description="Basic residues" evidence="12">
    <location>
        <begin position="662"/>
        <end position="673"/>
    </location>
</feature>
<feature type="region of interest" description="Disordered" evidence="12">
    <location>
        <begin position="565"/>
        <end position="595"/>
    </location>
</feature>
<keyword evidence="10" id="KW-0539">Nucleus</keyword>
<dbReference type="Proteomes" id="UP000503349">
    <property type="component" value="Chromosome 14"/>
</dbReference>
<dbReference type="PROSITE" id="PS50157">
    <property type="entry name" value="ZINC_FINGER_C2H2_2"/>
    <property type="match status" value="11"/>
</dbReference>
<dbReference type="SUPFAM" id="SSF57667">
    <property type="entry name" value="beta-beta-alpha zinc fingers"/>
    <property type="match status" value="6"/>
</dbReference>
<feature type="compositionally biased region" description="Basic and acidic residues" evidence="12">
    <location>
        <begin position="620"/>
        <end position="631"/>
    </location>
</feature>